<organism evidence="2 3">
    <name type="scientific">Akkermansia muciniphila</name>
    <dbReference type="NCBI Taxonomy" id="239935"/>
    <lineage>
        <taxon>Bacteria</taxon>
        <taxon>Pseudomonadati</taxon>
        <taxon>Verrucomicrobiota</taxon>
        <taxon>Verrucomicrobiia</taxon>
        <taxon>Verrucomicrobiales</taxon>
        <taxon>Akkermansiaceae</taxon>
        <taxon>Akkermansia</taxon>
    </lineage>
</organism>
<dbReference type="EMBL" id="PJKA01000006">
    <property type="protein sequence ID" value="PNC18855.1"/>
    <property type="molecule type" value="Genomic_DNA"/>
</dbReference>
<protein>
    <submittedName>
        <fullName evidence="2">Uncharacterized protein</fullName>
    </submittedName>
</protein>
<proteinExistence type="predicted"/>
<evidence type="ECO:0000256" key="1">
    <source>
        <dbReference type="SAM" id="MobiDB-lite"/>
    </source>
</evidence>
<evidence type="ECO:0000313" key="2">
    <source>
        <dbReference type="EMBL" id="PNC18855.1"/>
    </source>
</evidence>
<sequence length="666" mass="75196">MQTPGVNLEANMQAVQRGAQALDAAIGKFKAIQDFGEDQRIEGILGKTAADFEDEFKRRASLAPGSEDGLYDEEGHLHRGHLDALVKDFSNRVDEVRPGYLNPDARMRADALLQHTKQQFEIRALGKAAEREIQVSRQTYQNNLKNALGKKDYPAARDLNRKARQNDVISQNQYEYEDWKFGQLDRISQFKEELGKNPLGVAAAFEDGLYDDIEPDARRELEKDLQTALRQQVRQIPFTEDERKLMERGGSVRPKFDRLPGDTEQMVKWREEKNRGMLHLHQKDIDAAWREDVYNAPVMKSAGQYHVWKNDLVRRWCDEKTGFGVNPELLALAADERIADLQGLASARDHLNASEFFNVVDPADIAPEFYKKWDKAKSTWYWTDGGRKETEDSTKKVYDEKAEKARSEAYAAYLFWAQSNPKASYYDQYQKACSLLADCASRLDEENEVEKDDLVFKYMERDLGNGERKKGLEALEEQRKRNTEYRRKVAEGIAAADKIKEETASPVLPPVMATDILPVPDTQPGAYLSREDYEKVVEFYGDAPELVGVLPGRGSQRACCRVPVLGWHEGEGVLLTRGARHGQLGVVGRIDGLEVRFRRPKGSKILSPEERKKWVEGKGRKKEEPSLLPPLDASASAPPDDYGLLPVEGAGGETAVPVSESGLPPL</sequence>
<accession>A0A2N8HF47</accession>
<reference evidence="2 3" key="1">
    <citation type="journal article" date="2017" name="BMC Genomics">
        <title>Genome sequencing of 39 Akkermansia muciniphila isolates reveals its population structure, genomic and functional diverisity, and global distribution in mammalian gut microbiotas.</title>
        <authorList>
            <person name="Guo X."/>
            <person name="Li S."/>
            <person name="Zhang J."/>
            <person name="Wu F."/>
            <person name="Li X."/>
            <person name="Wu D."/>
            <person name="Zhang M."/>
            <person name="Ou Z."/>
            <person name="Jie Z."/>
            <person name="Yan Q."/>
            <person name="Li P."/>
            <person name="Yi J."/>
            <person name="Peng Y."/>
        </authorList>
    </citation>
    <scope>NUCLEOTIDE SEQUENCE [LARGE SCALE GENOMIC DNA]</scope>
    <source>
        <strain evidence="2 3">GP24</strain>
    </source>
</reference>
<evidence type="ECO:0000313" key="3">
    <source>
        <dbReference type="Proteomes" id="UP000236000"/>
    </source>
</evidence>
<gene>
    <name evidence="2" type="ORF">CXU22_03405</name>
</gene>
<dbReference type="AlphaFoldDB" id="A0A2N8HF47"/>
<dbReference type="Proteomes" id="UP000236000">
    <property type="component" value="Unassembled WGS sequence"/>
</dbReference>
<feature type="compositionally biased region" description="Basic and acidic residues" evidence="1">
    <location>
        <begin position="609"/>
        <end position="625"/>
    </location>
</feature>
<name>A0A2N8HF47_9BACT</name>
<feature type="region of interest" description="Disordered" evidence="1">
    <location>
        <begin position="609"/>
        <end position="666"/>
    </location>
</feature>
<comment type="caution">
    <text evidence="2">The sequence shown here is derived from an EMBL/GenBank/DDBJ whole genome shotgun (WGS) entry which is preliminary data.</text>
</comment>
<feature type="compositionally biased region" description="Low complexity" evidence="1">
    <location>
        <begin position="629"/>
        <end position="641"/>
    </location>
</feature>